<reference evidence="2" key="1">
    <citation type="journal article" date="2021" name="Open Biol.">
        <title>Shared evolutionary footprints suggest mitochondrial oxidative damage underlies multiple complex I losses in fungi.</title>
        <authorList>
            <person name="Schikora-Tamarit M.A."/>
            <person name="Marcet-Houben M."/>
            <person name="Nosek J."/>
            <person name="Gabaldon T."/>
        </authorList>
    </citation>
    <scope>NUCLEOTIDE SEQUENCE</scope>
    <source>
        <strain evidence="2">CBS2887</strain>
    </source>
</reference>
<evidence type="ECO:0000313" key="3">
    <source>
        <dbReference type="Proteomes" id="UP000774326"/>
    </source>
</evidence>
<comment type="caution">
    <text evidence="2">The sequence shown here is derived from an EMBL/GenBank/DDBJ whole genome shotgun (WGS) entry which is preliminary data.</text>
</comment>
<evidence type="ECO:0000256" key="1">
    <source>
        <dbReference type="SAM" id="MobiDB-lite"/>
    </source>
</evidence>
<gene>
    <name evidence="2" type="ORF">WICPIJ_006364</name>
</gene>
<name>A0A9P8TL35_WICPI</name>
<sequence length="100" mass="11633">MAPKTSTKTSDDRHPSISTEFQNTVNSSSSHQKESNNDSLIDQNQQKMEDLLNFEGESTQMKESEKVIKKIQGLKNKKNHSKEEEKWIEENYIIYHNFDG</sequence>
<feature type="compositionally biased region" description="Polar residues" evidence="1">
    <location>
        <begin position="37"/>
        <end position="46"/>
    </location>
</feature>
<dbReference type="AlphaFoldDB" id="A0A9P8TL35"/>
<protein>
    <submittedName>
        <fullName evidence="2">Uncharacterized protein</fullName>
    </submittedName>
</protein>
<accession>A0A9P8TL35</accession>
<evidence type="ECO:0000313" key="2">
    <source>
        <dbReference type="EMBL" id="KAH3682670.1"/>
    </source>
</evidence>
<feature type="compositionally biased region" description="Polar residues" evidence="1">
    <location>
        <begin position="16"/>
        <end position="30"/>
    </location>
</feature>
<feature type="region of interest" description="Disordered" evidence="1">
    <location>
        <begin position="1"/>
        <end position="49"/>
    </location>
</feature>
<keyword evidence="3" id="KW-1185">Reference proteome</keyword>
<organism evidence="2 3">
    <name type="scientific">Wickerhamomyces pijperi</name>
    <name type="common">Yeast</name>
    <name type="synonym">Pichia pijperi</name>
    <dbReference type="NCBI Taxonomy" id="599730"/>
    <lineage>
        <taxon>Eukaryota</taxon>
        <taxon>Fungi</taxon>
        <taxon>Dikarya</taxon>
        <taxon>Ascomycota</taxon>
        <taxon>Saccharomycotina</taxon>
        <taxon>Saccharomycetes</taxon>
        <taxon>Phaffomycetales</taxon>
        <taxon>Wickerhamomycetaceae</taxon>
        <taxon>Wickerhamomyces</taxon>
    </lineage>
</organism>
<dbReference type="Proteomes" id="UP000774326">
    <property type="component" value="Unassembled WGS sequence"/>
</dbReference>
<proteinExistence type="predicted"/>
<dbReference type="EMBL" id="JAEUBG010003513">
    <property type="protein sequence ID" value="KAH3682670.1"/>
    <property type="molecule type" value="Genomic_DNA"/>
</dbReference>
<reference evidence="2" key="2">
    <citation type="submission" date="2021-01" db="EMBL/GenBank/DDBJ databases">
        <authorList>
            <person name="Schikora-Tamarit M.A."/>
        </authorList>
    </citation>
    <scope>NUCLEOTIDE SEQUENCE</scope>
    <source>
        <strain evidence="2">CBS2887</strain>
    </source>
</reference>